<dbReference type="InterPro" id="IPR029454">
    <property type="entry name" value="ODR-4-like"/>
</dbReference>
<comment type="similarity">
    <text evidence="2">Belongs to the ODR-4 family.</text>
</comment>
<dbReference type="GO" id="GO:0008104">
    <property type="term" value="P:intracellular protein localization"/>
    <property type="evidence" value="ECO:0007669"/>
    <property type="project" value="TreeGrafter"/>
</dbReference>
<evidence type="ECO:0000313" key="11">
    <source>
        <dbReference type="Proteomes" id="UP000663829"/>
    </source>
</evidence>
<reference evidence="8" key="1">
    <citation type="submission" date="2021-02" db="EMBL/GenBank/DDBJ databases">
        <authorList>
            <person name="Nowell W R."/>
        </authorList>
    </citation>
    <scope>NUCLEOTIDE SEQUENCE</scope>
</reference>
<dbReference type="Proteomes" id="UP000663829">
    <property type="component" value="Unassembled WGS sequence"/>
</dbReference>
<dbReference type="EMBL" id="CAJOBC010001509">
    <property type="protein sequence ID" value="CAF3682616.1"/>
    <property type="molecule type" value="Genomic_DNA"/>
</dbReference>
<keyword evidence="3 6" id="KW-0812">Transmembrane</keyword>
<feature type="transmembrane region" description="Helical" evidence="6">
    <location>
        <begin position="435"/>
        <end position="453"/>
    </location>
</feature>
<evidence type="ECO:0000313" key="7">
    <source>
        <dbReference type="EMBL" id="CAF0767640.1"/>
    </source>
</evidence>
<dbReference type="Proteomes" id="UP000682733">
    <property type="component" value="Unassembled WGS sequence"/>
</dbReference>
<evidence type="ECO:0000256" key="2">
    <source>
        <dbReference type="ARBA" id="ARBA00010131"/>
    </source>
</evidence>
<dbReference type="GO" id="GO:0012505">
    <property type="term" value="C:endomembrane system"/>
    <property type="evidence" value="ECO:0007669"/>
    <property type="project" value="TreeGrafter"/>
</dbReference>
<dbReference type="Pfam" id="PF14778">
    <property type="entry name" value="ODR4-like"/>
    <property type="match status" value="1"/>
</dbReference>
<accession>A0A813ZKY4</accession>
<evidence type="ECO:0000313" key="9">
    <source>
        <dbReference type="EMBL" id="CAF3548131.1"/>
    </source>
</evidence>
<evidence type="ECO:0000256" key="3">
    <source>
        <dbReference type="ARBA" id="ARBA00022692"/>
    </source>
</evidence>
<protein>
    <submittedName>
        <fullName evidence="8">Uncharacterized protein</fullName>
    </submittedName>
</protein>
<proteinExistence type="inferred from homology"/>
<dbReference type="AlphaFoldDB" id="A0A813ZKY4"/>
<name>A0A813ZKY4_9BILA</name>
<keyword evidence="11" id="KW-1185">Reference proteome</keyword>
<evidence type="ECO:0000256" key="1">
    <source>
        <dbReference type="ARBA" id="ARBA00004370"/>
    </source>
</evidence>
<evidence type="ECO:0000256" key="6">
    <source>
        <dbReference type="SAM" id="Phobius"/>
    </source>
</evidence>
<dbReference type="EMBL" id="CAJNOQ010001509">
    <property type="protein sequence ID" value="CAF0899979.1"/>
    <property type="molecule type" value="Genomic_DNA"/>
</dbReference>
<dbReference type="OrthoDB" id="10039819at2759"/>
<evidence type="ECO:0000313" key="8">
    <source>
        <dbReference type="EMBL" id="CAF0899979.1"/>
    </source>
</evidence>
<keyword evidence="4 6" id="KW-1133">Transmembrane helix</keyword>
<evidence type="ECO:0000256" key="4">
    <source>
        <dbReference type="ARBA" id="ARBA00022989"/>
    </source>
</evidence>
<dbReference type="EMBL" id="CAJNOK010000661">
    <property type="protein sequence ID" value="CAF0767640.1"/>
    <property type="molecule type" value="Genomic_DNA"/>
</dbReference>
<keyword evidence="5 6" id="KW-0472">Membrane</keyword>
<dbReference type="EMBL" id="CAJOBA010000661">
    <property type="protein sequence ID" value="CAF3548131.1"/>
    <property type="molecule type" value="Genomic_DNA"/>
</dbReference>
<dbReference type="Proteomes" id="UP000677228">
    <property type="component" value="Unassembled WGS sequence"/>
</dbReference>
<sequence length="456" mass="52593">MGRTVFIETSILNEQLSVISPNSFTFGLLCGQLTNQEKDYIHFIVDITKDLGTPLDVNSFDTIFGKSNKKLQEKIPELTTNLCAGVTILGFYCKMKSDILKSSNFSLKIRRLFDILQHSLTMYSPFSSKQSSHRLLLQSEYGNNSKWIVKTLDMNTDEINFRTADLKTYNKETMSYSIRTIIPIQLLIWLTPIIKNTNMKQIETEFEKQWKIYTDNLKESLLMVDNRLVLMNAPIFPQQPSQQVDVKWLSPIEMNLKDDDANNDRIRCQLQGSLTLRAYLTISKITGNELRQYFIEDLYRTMLIRFNLALLNNENENENETANDGLVLTNNHPQLVLPRRFYTTINQKKTLPLFITAYQLSNEPIQAVADCIKENFYLELNEEDLEAGEEFPLESTTEECTKKFNTTNTNDNGDTSLLSSKNSVEKLMQYISQNVVLIIIFFTIIVGLISAMLKLY</sequence>
<dbReference type="GO" id="GO:0016020">
    <property type="term" value="C:membrane"/>
    <property type="evidence" value="ECO:0007669"/>
    <property type="project" value="UniProtKB-SubCell"/>
</dbReference>
<comment type="caution">
    <text evidence="8">The sequence shown here is derived from an EMBL/GenBank/DDBJ whole genome shotgun (WGS) entry which is preliminary data.</text>
</comment>
<evidence type="ECO:0000313" key="10">
    <source>
        <dbReference type="EMBL" id="CAF3682616.1"/>
    </source>
</evidence>
<dbReference type="PANTHER" id="PTHR33966:SF1">
    <property type="entry name" value="PROTEIN ODR-4 HOMOLOG"/>
    <property type="match status" value="1"/>
</dbReference>
<gene>
    <name evidence="8" type="ORF">GPM918_LOCUS8583</name>
    <name evidence="7" type="ORF">OVA965_LOCUS2906</name>
    <name evidence="10" type="ORF">SRO942_LOCUS8583</name>
    <name evidence="9" type="ORF">TMI583_LOCUS2905</name>
</gene>
<comment type="subcellular location">
    <subcellularLocation>
        <location evidence="1">Membrane</location>
    </subcellularLocation>
</comment>
<dbReference type="PANTHER" id="PTHR33966">
    <property type="entry name" value="PROTEIN ODR-4 HOMOLOG"/>
    <property type="match status" value="1"/>
</dbReference>
<dbReference type="Proteomes" id="UP000681722">
    <property type="component" value="Unassembled WGS sequence"/>
</dbReference>
<evidence type="ECO:0000256" key="5">
    <source>
        <dbReference type="ARBA" id="ARBA00023136"/>
    </source>
</evidence>
<organism evidence="8 11">
    <name type="scientific">Didymodactylos carnosus</name>
    <dbReference type="NCBI Taxonomy" id="1234261"/>
    <lineage>
        <taxon>Eukaryota</taxon>
        <taxon>Metazoa</taxon>
        <taxon>Spiralia</taxon>
        <taxon>Gnathifera</taxon>
        <taxon>Rotifera</taxon>
        <taxon>Eurotatoria</taxon>
        <taxon>Bdelloidea</taxon>
        <taxon>Philodinida</taxon>
        <taxon>Philodinidae</taxon>
        <taxon>Didymodactylos</taxon>
    </lineage>
</organism>